<sequence length="350" mass="35584">MSTTTQRAEVPTTALSGHGAKTAQRITWLIVFAALLGASIIASLLFGSNNSISLQAVLDAFNGTASPQTSIIVFEQRIPRTIVGITCGAALAVAGSLMQSLTRNPLAEPGLMGVNAGAAVAVVLSVFIGGVMGIWQYMVVAVIGAAIAAAAVYVLGRGKDGSIVKLALAGVAISAALGSFTQGLILINQDAYNEFRLWVAGSLEGRGVAIAAAIGPVIAAGVLLAFFVAPAINALSMGEDAAISLGVSVQTTQNLTLLAVTVLAGAATAAIGPISFVGLAVPFVVRALLGNDVRWVNIGSALLGPVWLLGTDVLARVLQHEHETQVGIVATLAGAPVFLFLMTRRKVEAL</sequence>
<comment type="similarity">
    <text evidence="2">Belongs to the binding-protein-dependent transport system permease family. FecCD subfamily.</text>
</comment>
<dbReference type="SUPFAM" id="SSF81345">
    <property type="entry name" value="ABC transporter involved in vitamin B12 uptake, BtuC"/>
    <property type="match status" value="1"/>
</dbReference>
<keyword evidence="5" id="KW-0812">Transmembrane</keyword>
<proteinExistence type="inferred from homology"/>
<evidence type="ECO:0000256" key="6">
    <source>
        <dbReference type="ARBA" id="ARBA00022989"/>
    </source>
</evidence>
<evidence type="ECO:0000256" key="2">
    <source>
        <dbReference type="ARBA" id="ARBA00007935"/>
    </source>
</evidence>
<dbReference type="GO" id="GO:0033214">
    <property type="term" value="P:siderophore-iron import into cell"/>
    <property type="evidence" value="ECO:0007669"/>
    <property type="project" value="TreeGrafter"/>
</dbReference>
<evidence type="ECO:0000313" key="8">
    <source>
        <dbReference type="EMBL" id="BAV88445.1"/>
    </source>
</evidence>
<dbReference type="InterPro" id="IPR037294">
    <property type="entry name" value="ABC_BtuC-like"/>
</dbReference>
<dbReference type="Gene3D" id="1.10.3470.10">
    <property type="entry name" value="ABC transporter involved in vitamin B12 uptake, BtuC"/>
    <property type="match status" value="1"/>
</dbReference>
<dbReference type="PANTHER" id="PTHR30472:SF1">
    <property type="entry name" value="FE(3+) DICITRATE TRANSPORT SYSTEM PERMEASE PROTEIN FECC-RELATED"/>
    <property type="match status" value="1"/>
</dbReference>
<dbReference type="CDD" id="cd06550">
    <property type="entry name" value="TM_ABC_iron-siderophores_like"/>
    <property type="match status" value="1"/>
</dbReference>
<keyword evidence="6" id="KW-1133">Transmembrane helix</keyword>
<accession>A0A2Z5R0Y4</accession>
<evidence type="ECO:0000313" key="9">
    <source>
        <dbReference type="Proteomes" id="UP000250241"/>
    </source>
</evidence>
<evidence type="ECO:0000256" key="7">
    <source>
        <dbReference type="ARBA" id="ARBA00023136"/>
    </source>
</evidence>
<keyword evidence="7" id="KW-0472">Membrane</keyword>
<reference evidence="8 9" key="1">
    <citation type="submission" date="2016-10" db="EMBL/GenBank/DDBJ databases">
        <title>Genome sequence of Rothia aeria strain JCM11412.</title>
        <authorList>
            <person name="Nambu T."/>
        </authorList>
    </citation>
    <scope>NUCLEOTIDE SEQUENCE [LARGE SCALE GENOMIC DNA]</scope>
    <source>
        <strain evidence="8 9">JCM 11412</strain>
    </source>
</reference>
<keyword evidence="4" id="KW-1003">Cell membrane</keyword>
<dbReference type="RefSeq" id="WP_006888690.1">
    <property type="nucleotide sequence ID" value="NZ_CAJPQC010000001.1"/>
</dbReference>
<evidence type="ECO:0000256" key="1">
    <source>
        <dbReference type="ARBA" id="ARBA00004651"/>
    </source>
</evidence>
<dbReference type="GeneID" id="93862774"/>
<evidence type="ECO:0000256" key="4">
    <source>
        <dbReference type="ARBA" id="ARBA00022475"/>
    </source>
</evidence>
<keyword evidence="9" id="KW-1185">Reference proteome</keyword>
<keyword evidence="3" id="KW-0813">Transport</keyword>
<evidence type="ECO:0000256" key="3">
    <source>
        <dbReference type="ARBA" id="ARBA00022448"/>
    </source>
</evidence>
<dbReference type="GO" id="GO:0022857">
    <property type="term" value="F:transmembrane transporter activity"/>
    <property type="evidence" value="ECO:0007669"/>
    <property type="project" value="InterPro"/>
</dbReference>
<dbReference type="InterPro" id="IPR000522">
    <property type="entry name" value="ABC_transptr_permease_BtuC"/>
</dbReference>
<dbReference type="GO" id="GO:0005886">
    <property type="term" value="C:plasma membrane"/>
    <property type="evidence" value="ECO:0007669"/>
    <property type="project" value="UniProtKB-SubCell"/>
</dbReference>
<comment type="subcellular location">
    <subcellularLocation>
        <location evidence="1">Cell membrane</location>
        <topology evidence="1">Multi-pass membrane protein</topology>
    </subcellularLocation>
</comment>
<dbReference type="Proteomes" id="UP000250241">
    <property type="component" value="Chromosome"/>
</dbReference>
<evidence type="ECO:0000256" key="5">
    <source>
        <dbReference type="ARBA" id="ARBA00022692"/>
    </source>
</evidence>
<dbReference type="KEGG" id="raj:RA11412_2146"/>
<name>A0A2Z5R0Y4_9MICC</name>
<dbReference type="EMBL" id="AP017895">
    <property type="protein sequence ID" value="BAV88445.1"/>
    <property type="molecule type" value="Genomic_DNA"/>
</dbReference>
<dbReference type="AlphaFoldDB" id="A0A2Z5R0Y4"/>
<dbReference type="Pfam" id="PF01032">
    <property type="entry name" value="FecCD"/>
    <property type="match status" value="1"/>
</dbReference>
<organism evidence="8 9">
    <name type="scientific">Rothia aeria</name>
    <dbReference type="NCBI Taxonomy" id="172042"/>
    <lineage>
        <taxon>Bacteria</taxon>
        <taxon>Bacillati</taxon>
        <taxon>Actinomycetota</taxon>
        <taxon>Actinomycetes</taxon>
        <taxon>Micrococcales</taxon>
        <taxon>Micrococcaceae</taxon>
        <taxon>Rothia</taxon>
    </lineage>
</organism>
<protein>
    <submittedName>
        <fullName evidence="8">ABC-type Fe3+-siderophore transport system</fullName>
    </submittedName>
</protein>
<gene>
    <name evidence="8" type="ORF">RA11412_2146</name>
</gene>
<dbReference type="PANTHER" id="PTHR30472">
    <property type="entry name" value="FERRIC ENTEROBACTIN TRANSPORT SYSTEM PERMEASE PROTEIN"/>
    <property type="match status" value="1"/>
</dbReference>